<proteinExistence type="predicted"/>
<reference evidence="4" key="1">
    <citation type="submission" date="2007-04" db="EMBL/GenBank/DDBJ databases">
        <title>Annotation of Pediculus humanus corporis strain USDA.</title>
        <authorList>
            <person name="Kirkness E."/>
            <person name="Hannick L."/>
            <person name="Hass B."/>
            <person name="Bruggner R."/>
            <person name="Lawson D."/>
            <person name="Bidwell S."/>
            <person name="Joardar V."/>
            <person name="Caler E."/>
            <person name="Walenz B."/>
            <person name="Inman J."/>
            <person name="Schobel S."/>
            <person name="Galinsky K."/>
            <person name="Amedeo P."/>
            <person name="Strausberg R."/>
        </authorList>
    </citation>
    <scope>NUCLEOTIDE SEQUENCE</scope>
    <source>
        <strain evidence="4">USDA</strain>
    </source>
</reference>
<dbReference type="EMBL" id="AAZO01002540">
    <property type="status" value="NOT_ANNOTATED_CDS"/>
    <property type="molecule type" value="Genomic_DNA"/>
</dbReference>
<dbReference type="GO" id="GO:0005737">
    <property type="term" value="C:cytoplasm"/>
    <property type="evidence" value="ECO:0007669"/>
    <property type="project" value="TreeGrafter"/>
</dbReference>
<dbReference type="CTD" id="8237731"/>
<reference evidence="5" key="3">
    <citation type="submission" date="2021-02" db="UniProtKB">
        <authorList>
            <consortium name="EnsemblMetazoa"/>
        </authorList>
    </citation>
    <scope>IDENTIFICATION</scope>
    <source>
        <strain evidence="5">USDA</strain>
    </source>
</reference>
<evidence type="ECO:0000256" key="2">
    <source>
        <dbReference type="SAM" id="SignalP"/>
    </source>
</evidence>
<dbReference type="Gene3D" id="2.40.128.20">
    <property type="match status" value="1"/>
</dbReference>
<protein>
    <submittedName>
        <fullName evidence="4">Apolipoprotein D, putative</fullName>
    </submittedName>
</protein>
<dbReference type="EMBL" id="DS235182">
    <property type="protein sequence ID" value="EEB13033.1"/>
    <property type="molecule type" value="Genomic_DNA"/>
</dbReference>
<organism>
    <name type="scientific">Pediculus humanus subsp. corporis</name>
    <name type="common">Body louse</name>
    <dbReference type="NCBI Taxonomy" id="121224"/>
    <lineage>
        <taxon>Eukaryota</taxon>
        <taxon>Metazoa</taxon>
        <taxon>Ecdysozoa</taxon>
        <taxon>Arthropoda</taxon>
        <taxon>Hexapoda</taxon>
        <taxon>Insecta</taxon>
        <taxon>Pterygota</taxon>
        <taxon>Neoptera</taxon>
        <taxon>Paraneoptera</taxon>
        <taxon>Psocodea</taxon>
        <taxon>Troctomorpha</taxon>
        <taxon>Phthiraptera</taxon>
        <taxon>Anoplura</taxon>
        <taxon>Pediculidae</taxon>
        <taxon>Pediculus</taxon>
    </lineage>
</organism>
<dbReference type="eggNOG" id="KOG4824">
    <property type="taxonomic scope" value="Eukaryota"/>
</dbReference>
<sequence length="196" mass="22307">MEMKILFIILLISISYGQRPYLGSCPNVRSAKNVKIDKFLGKWYEIERSFYIYEIPTSCTTVDISRPDNVTKELKISIKTFNRWTGRSIDNIGRATPKGDGSAVLDYRVNSNLPDFIARLLPGVGRYTLLATDHDNFAVIYTCSDLRLLHADTVWILGRKPEIPPISRAQAYDVITRNGLGTDHLHKSNRKDCQEL</sequence>
<reference evidence="4" key="2">
    <citation type="submission" date="2007-04" db="EMBL/GenBank/DDBJ databases">
        <title>The genome of the human body louse.</title>
        <authorList>
            <consortium name="The Human Body Louse Genome Consortium"/>
            <person name="Kirkness E."/>
            <person name="Walenz B."/>
            <person name="Hass B."/>
            <person name="Bruggner R."/>
            <person name="Strausberg R."/>
        </authorList>
    </citation>
    <scope>NUCLEOTIDE SEQUENCE</scope>
    <source>
        <strain evidence="4">USDA</strain>
    </source>
</reference>
<dbReference type="SUPFAM" id="SSF50814">
    <property type="entry name" value="Lipocalins"/>
    <property type="match status" value="1"/>
</dbReference>
<accession>E0VI27</accession>
<dbReference type="InterPro" id="IPR012674">
    <property type="entry name" value="Calycin"/>
</dbReference>
<dbReference type="PRINTS" id="PR01273">
    <property type="entry name" value="INVTBRTCOLOR"/>
</dbReference>
<evidence type="ECO:0000313" key="5">
    <source>
        <dbReference type="EnsemblMetazoa" id="PHUM220050-PA"/>
    </source>
</evidence>
<evidence type="ECO:0000259" key="3">
    <source>
        <dbReference type="Pfam" id="PF08212"/>
    </source>
</evidence>
<evidence type="ECO:0000313" key="6">
    <source>
        <dbReference type="Proteomes" id="UP000009046"/>
    </source>
</evidence>
<dbReference type="GO" id="GO:0006629">
    <property type="term" value="P:lipid metabolic process"/>
    <property type="evidence" value="ECO:0007669"/>
    <property type="project" value="TreeGrafter"/>
</dbReference>
<dbReference type="GO" id="GO:0031409">
    <property type="term" value="F:pigment binding"/>
    <property type="evidence" value="ECO:0007669"/>
    <property type="project" value="InterPro"/>
</dbReference>
<dbReference type="GO" id="GO:0000302">
    <property type="term" value="P:response to reactive oxygen species"/>
    <property type="evidence" value="ECO:0007669"/>
    <property type="project" value="TreeGrafter"/>
</dbReference>
<dbReference type="GeneID" id="8237731"/>
<feature type="signal peptide" evidence="2">
    <location>
        <begin position="1"/>
        <end position="17"/>
    </location>
</feature>
<dbReference type="Pfam" id="PF08212">
    <property type="entry name" value="Lipocalin_2"/>
    <property type="match status" value="1"/>
</dbReference>
<dbReference type="Proteomes" id="UP000009046">
    <property type="component" value="Unassembled WGS sequence"/>
</dbReference>
<keyword evidence="4" id="KW-0449">Lipoprotein</keyword>
<evidence type="ECO:0000256" key="1">
    <source>
        <dbReference type="ARBA" id="ARBA00023157"/>
    </source>
</evidence>
<gene>
    <name evidence="5" type="primary">8237731</name>
    <name evidence="4" type="ORF">Phum_PHUM220050</name>
</gene>
<feature type="chain" id="PRO_5011412560" evidence="2">
    <location>
        <begin position="18"/>
        <end position="196"/>
    </location>
</feature>
<dbReference type="KEGG" id="phu:Phum_PHUM220050"/>
<feature type="domain" description="Lipocalin/cytosolic fatty-acid binding" evidence="3">
    <location>
        <begin position="34"/>
        <end position="187"/>
    </location>
</feature>
<dbReference type="HOGENOM" id="CLU_068449_2_1_1"/>
<dbReference type="PANTHER" id="PTHR10612">
    <property type="entry name" value="APOLIPOPROTEIN D"/>
    <property type="match status" value="1"/>
</dbReference>
<dbReference type="FunCoup" id="E0VI27">
    <property type="interactions" value="32"/>
</dbReference>
<keyword evidence="6" id="KW-1185">Reference proteome</keyword>
<name>E0VI27_PEDHC</name>
<keyword evidence="1" id="KW-1015">Disulfide bond</keyword>
<dbReference type="PANTHER" id="PTHR10612:SF41">
    <property type="entry name" value="GLIAL LAZARILLO, ISOFORM A"/>
    <property type="match status" value="1"/>
</dbReference>
<dbReference type="VEuPathDB" id="VectorBase:PHUM220050"/>
<dbReference type="OMA" id="VHADQIW"/>
<keyword evidence="2" id="KW-0732">Signal</keyword>
<dbReference type="InterPro" id="IPR000566">
    <property type="entry name" value="Lipocln_cytosolic_FA-bd_dom"/>
</dbReference>
<dbReference type="AlphaFoldDB" id="E0VI27"/>
<dbReference type="EnsemblMetazoa" id="PHUM220050-RA">
    <property type="protein sequence ID" value="PHUM220050-PA"/>
    <property type="gene ID" value="PHUM220050"/>
</dbReference>
<dbReference type="InParanoid" id="E0VI27"/>
<dbReference type="OrthoDB" id="9923952at2759"/>
<dbReference type="InterPro" id="IPR003057">
    <property type="entry name" value="Invtbrt_color"/>
</dbReference>
<evidence type="ECO:0000313" key="4">
    <source>
        <dbReference type="EMBL" id="EEB13033.1"/>
    </source>
</evidence>
<dbReference type="RefSeq" id="XP_002425771.1">
    <property type="nucleotide sequence ID" value="XM_002425726.1"/>
</dbReference>